<dbReference type="EMBL" id="JBHSSW010000001">
    <property type="protein sequence ID" value="MFC6196444.1"/>
    <property type="molecule type" value="Genomic_DNA"/>
</dbReference>
<dbReference type="NCBIfam" id="NF009162">
    <property type="entry name" value="PRK12508.1"/>
    <property type="match status" value="1"/>
</dbReference>
<feature type="transmembrane region" description="Helical" evidence="7">
    <location>
        <begin position="42"/>
        <end position="66"/>
    </location>
</feature>
<comment type="similarity">
    <text evidence="2">Belongs to the CPA3 antiporters (TC 2.A.63) subunit B family.</text>
</comment>
<evidence type="ECO:0000256" key="7">
    <source>
        <dbReference type="SAM" id="Phobius"/>
    </source>
</evidence>
<dbReference type="InterPro" id="IPR050622">
    <property type="entry name" value="CPA3_antiporter_subunitB"/>
</dbReference>
<dbReference type="InterPro" id="IPR007182">
    <property type="entry name" value="MnhB"/>
</dbReference>
<keyword evidence="3" id="KW-1003">Cell membrane</keyword>
<proteinExistence type="inferred from homology"/>
<evidence type="ECO:0000313" key="9">
    <source>
        <dbReference type="EMBL" id="MFC6196444.1"/>
    </source>
</evidence>
<feature type="transmembrane region" description="Helical" evidence="7">
    <location>
        <begin position="12"/>
        <end position="30"/>
    </location>
</feature>
<evidence type="ECO:0000256" key="6">
    <source>
        <dbReference type="ARBA" id="ARBA00023136"/>
    </source>
</evidence>
<keyword evidence="6 7" id="KW-0472">Membrane</keyword>
<evidence type="ECO:0000256" key="2">
    <source>
        <dbReference type="ARBA" id="ARBA00009425"/>
    </source>
</evidence>
<reference evidence="10" key="1">
    <citation type="journal article" date="2019" name="Int. J. Syst. Evol. Microbiol.">
        <title>The Global Catalogue of Microorganisms (GCM) 10K type strain sequencing project: providing services to taxonomists for standard genome sequencing and annotation.</title>
        <authorList>
            <consortium name="The Broad Institute Genomics Platform"/>
            <consortium name="The Broad Institute Genome Sequencing Center for Infectious Disease"/>
            <person name="Wu L."/>
            <person name="Ma J."/>
        </authorList>
    </citation>
    <scope>NUCLEOTIDE SEQUENCE [LARGE SCALE GENOMIC DNA]</scope>
    <source>
        <strain evidence="10">CGMCC-1.15741</strain>
    </source>
</reference>
<comment type="subcellular location">
    <subcellularLocation>
        <location evidence="1">Cell membrane</location>
        <topology evidence="1">Multi-pass membrane protein</topology>
    </subcellularLocation>
</comment>
<organism evidence="9 10">
    <name type="scientific">Ponticaulis profundi</name>
    <dbReference type="NCBI Taxonomy" id="2665222"/>
    <lineage>
        <taxon>Bacteria</taxon>
        <taxon>Pseudomonadati</taxon>
        <taxon>Pseudomonadota</taxon>
        <taxon>Alphaproteobacteria</taxon>
        <taxon>Hyphomonadales</taxon>
        <taxon>Hyphomonadaceae</taxon>
        <taxon>Ponticaulis</taxon>
    </lineage>
</organism>
<dbReference type="Pfam" id="PF04039">
    <property type="entry name" value="MnhB"/>
    <property type="match status" value="1"/>
</dbReference>
<sequence length="151" mass="16461">MNHTDHHVILRVTAKFLIPIITLYAFYVHFHGDYSPGGGFQAGVIFAVGIILYALIFGVVSALQLVPATFARYLALSGFIIYGMVGVVSMLNGGNFLDYDFLYPEGPDGHHGQHYGIIGVELGVLFAVAGSMLTIFYAFAGRAPEIDDEDW</sequence>
<dbReference type="PANTHER" id="PTHR33932:SF4">
    <property type="entry name" value="NA(+)_H(+) ANTIPORTER SUBUNIT B"/>
    <property type="match status" value="1"/>
</dbReference>
<dbReference type="RefSeq" id="WP_377373815.1">
    <property type="nucleotide sequence ID" value="NZ_JBHSSW010000001.1"/>
</dbReference>
<name>A0ABW1S5D3_9PROT</name>
<feature type="domain" description="Na+/H+ antiporter MnhB subunit-related protein" evidence="8">
    <location>
        <begin position="9"/>
        <end position="134"/>
    </location>
</feature>
<feature type="transmembrane region" description="Helical" evidence="7">
    <location>
        <begin position="114"/>
        <end position="139"/>
    </location>
</feature>
<evidence type="ECO:0000256" key="3">
    <source>
        <dbReference type="ARBA" id="ARBA00022475"/>
    </source>
</evidence>
<keyword evidence="10" id="KW-1185">Reference proteome</keyword>
<keyword evidence="4 7" id="KW-0812">Transmembrane</keyword>
<gene>
    <name evidence="9" type="ORF">ACFQDM_00050</name>
</gene>
<comment type="caution">
    <text evidence="9">The sequence shown here is derived from an EMBL/GenBank/DDBJ whole genome shotgun (WGS) entry which is preliminary data.</text>
</comment>
<protein>
    <submittedName>
        <fullName evidence="9">Na(+)/H(+) antiporter subunit B</fullName>
    </submittedName>
</protein>
<keyword evidence="5 7" id="KW-1133">Transmembrane helix</keyword>
<evidence type="ECO:0000259" key="8">
    <source>
        <dbReference type="Pfam" id="PF04039"/>
    </source>
</evidence>
<dbReference type="PANTHER" id="PTHR33932">
    <property type="entry name" value="NA(+)/H(+) ANTIPORTER SUBUNIT B"/>
    <property type="match status" value="1"/>
</dbReference>
<evidence type="ECO:0000256" key="1">
    <source>
        <dbReference type="ARBA" id="ARBA00004651"/>
    </source>
</evidence>
<dbReference type="Proteomes" id="UP001596303">
    <property type="component" value="Unassembled WGS sequence"/>
</dbReference>
<evidence type="ECO:0000313" key="10">
    <source>
        <dbReference type="Proteomes" id="UP001596303"/>
    </source>
</evidence>
<evidence type="ECO:0000256" key="4">
    <source>
        <dbReference type="ARBA" id="ARBA00022692"/>
    </source>
</evidence>
<evidence type="ECO:0000256" key="5">
    <source>
        <dbReference type="ARBA" id="ARBA00022989"/>
    </source>
</evidence>
<accession>A0ABW1S5D3</accession>
<feature type="transmembrane region" description="Helical" evidence="7">
    <location>
        <begin position="73"/>
        <end position="94"/>
    </location>
</feature>